<keyword evidence="3" id="KW-0378">Hydrolase</keyword>
<name>A0A4P7B2M2_ACIHA</name>
<evidence type="ECO:0000313" key="5">
    <source>
        <dbReference type="EMBL" id="QBQ15715.1"/>
    </source>
</evidence>
<keyword evidence="2 5" id="KW-0645">Protease</keyword>
<keyword evidence="1" id="KW-1188">Viral release from host cell</keyword>
<protein>
    <submittedName>
        <fullName evidence="5">Phage prohead protease</fullName>
    </submittedName>
</protein>
<dbReference type="EMBL" id="CP038009">
    <property type="protein sequence ID" value="QBQ15715.1"/>
    <property type="molecule type" value="Genomic_DNA"/>
</dbReference>
<evidence type="ECO:0000256" key="2">
    <source>
        <dbReference type="ARBA" id="ARBA00022670"/>
    </source>
</evidence>
<dbReference type="InterPro" id="IPR054613">
    <property type="entry name" value="Peptidase_S78_dom"/>
</dbReference>
<evidence type="ECO:0000256" key="3">
    <source>
        <dbReference type="ARBA" id="ARBA00022801"/>
    </source>
</evidence>
<accession>A0A4P7B2M2</accession>
<dbReference type="Proteomes" id="UP000294395">
    <property type="component" value="Chromosome"/>
</dbReference>
<proteinExistence type="predicted"/>
<dbReference type="RefSeq" id="WP_134251837.1">
    <property type="nucleotide sequence ID" value="NZ_CP038009.1"/>
</dbReference>
<dbReference type="GO" id="GO:0008233">
    <property type="term" value="F:peptidase activity"/>
    <property type="evidence" value="ECO:0007669"/>
    <property type="project" value="UniProtKB-KW"/>
</dbReference>
<evidence type="ECO:0000313" key="6">
    <source>
        <dbReference type="Proteomes" id="UP000294395"/>
    </source>
</evidence>
<organism evidence="5 6">
    <name type="scientific">Acinetobacter haemolyticus</name>
    <dbReference type="NCBI Taxonomy" id="29430"/>
    <lineage>
        <taxon>Bacteria</taxon>
        <taxon>Pseudomonadati</taxon>
        <taxon>Pseudomonadota</taxon>
        <taxon>Gammaproteobacteria</taxon>
        <taxon>Moraxellales</taxon>
        <taxon>Moraxellaceae</taxon>
        <taxon>Acinetobacter</taxon>
    </lineage>
</organism>
<dbReference type="GO" id="GO:0006508">
    <property type="term" value="P:proteolysis"/>
    <property type="evidence" value="ECO:0007669"/>
    <property type="project" value="UniProtKB-KW"/>
</dbReference>
<dbReference type="AlphaFoldDB" id="A0A4P7B2M2"/>
<evidence type="ECO:0000256" key="1">
    <source>
        <dbReference type="ARBA" id="ARBA00022612"/>
    </source>
</evidence>
<sequence length="237" mass="25744">MEKAYSTLTIKSVDNEKRIIKGVASTISPDRANDIVEPNGMLFDLPFPFLWQHDHSKPIGNVVAAKRSSKGLEIEVQIAKIKEAGSLKDQVDHAWNAIKEGLVRGLSIGFRPLDYDVRSGGGIHYTATEIFEVSAVTIPCNAQATITEIKRASNAGVRLSGSGHRTVKLNTGGVKLSPISADIVADGLSHQEKLLAAQLAYADQVKRKSLLDPFINEFGEDKANKIRLMADSLRGDL</sequence>
<dbReference type="Pfam" id="PF04586">
    <property type="entry name" value="Peptidase_S78"/>
    <property type="match status" value="1"/>
</dbReference>
<evidence type="ECO:0000259" key="4">
    <source>
        <dbReference type="Pfam" id="PF04586"/>
    </source>
</evidence>
<reference evidence="5 6" key="1">
    <citation type="submission" date="2019-03" db="EMBL/GenBank/DDBJ databases">
        <title>Complete genome sequence of two outbreak-associated Acinetobacter haemolyticus strains.</title>
        <authorList>
            <person name="Bai L."/>
            <person name="Zhang S.-C."/>
            <person name="Deng Y."/>
            <person name="Song C.-C."/>
            <person name="Kang G.-B."/>
            <person name="Dong Y."/>
            <person name="Wang Y."/>
            <person name="Gao F."/>
            <person name="Huang H."/>
        </authorList>
    </citation>
    <scope>NUCLEOTIDE SEQUENCE [LARGE SCALE GENOMIC DNA]</scope>
    <source>
        <strain evidence="5 6">TJR01</strain>
    </source>
</reference>
<feature type="domain" description="Prohead serine protease" evidence="4">
    <location>
        <begin position="47"/>
        <end position="151"/>
    </location>
</feature>
<gene>
    <name evidence="5" type="ORF">AHTJR_05275</name>
</gene>